<gene>
    <name evidence="1" type="ORF">GOODEAATRI_010656</name>
</gene>
<dbReference type="Proteomes" id="UP001476798">
    <property type="component" value="Unassembled WGS sequence"/>
</dbReference>
<protein>
    <submittedName>
        <fullName evidence="1">Uncharacterized protein</fullName>
    </submittedName>
</protein>
<sequence>HVLSDSTFSKQKRALQNGVSLSLRMLQRPSHPDGSFNEWSPVLTVRCSVSAFAERYRSVCAPVNSGPSLWRLSWTYSSFAIIPPEGAQEPPV</sequence>
<reference evidence="1 2" key="1">
    <citation type="submission" date="2021-06" db="EMBL/GenBank/DDBJ databases">
        <authorList>
            <person name="Palmer J.M."/>
        </authorList>
    </citation>
    <scope>NUCLEOTIDE SEQUENCE [LARGE SCALE GENOMIC DNA]</scope>
    <source>
        <strain evidence="1 2">GA_2019</strain>
        <tissue evidence="1">Muscle</tissue>
    </source>
</reference>
<dbReference type="EMBL" id="JAHRIO010020623">
    <property type="protein sequence ID" value="MEQ2164821.1"/>
    <property type="molecule type" value="Genomic_DNA"/>
</dbReference>
<feature type="non-terminal residue" evidence="1">
    <location>
        <position position="1"/>
    </location>
</feature>
<proteinExistence type="predicted"/>
<evidence type="ECO:0000313" key="2">
    <source>
        <dbReference type="Proteomes" id="UP001476798"/>
    </source>
</evidence>
<keyword evidence="2" id="KW-1185">Reference proteome</keyword>
<evidence type="ECO:0000313" key="1">
    <source>
        <dbReference type="EMBL" id="MEQ2164821.1"/>
    </source>
</evidence>
<accession>A0ABV0N0D5</accession>
<organism evidence="1 2">
    <name type="scientific">Goodea atripinnis</name>
    <dbReference type="NCBI Taxonomy" id="208336"/>
    <lineage>
        <taxon>Eukaryota</taxon>
        <taxon>Metazoa</taxon>
        <taxon>Chordata</taxon>
        <taxon>Craniata</taxon>
        <taxon>Vertebrata</taxon>
        <taxon>Euteleostomi</taxon>
        <taxon>Actinopterygii</taxon>
        <taxon>Neopterygii</taxon>
        <taxon>Teleostei</taxon>
        <taxon>Neoteleostei</taxon>
        <taxon>Acanthomorphata</taxon>
        <taxon>Ovalentaria</taxon>
        <taxon>Atherinomorphae</taxon>
        <taxon>Cyprinodontiformes</taxon>
        <taxon>Goodeidae</taxon>
        <taxon>Goodea</taxon>
    </lineage>
</organism>
<comment type="caution">
    <text evidence="1">The sequence shown here is derived from an EMBL/GenBank/DDBJ whole genome shotgun (WGS) entry which is preliminary data.</text>
</comment>
<name>A0ABV0N0D5_9TELE</name>